<comment type="caution">
    <text evidence="5">The sequence shown here is derived from an EMBL/GenBank/DDBJ whole genome shotgun (WGS) entry which is preliminary data.</text>
</comment>
<evidence type="ECO:0000259" key="4">
    <source>
        <dbReference type="Pfam" id="PF13377"/>
    </source>
</evidence>
<dbReference type="SUPFAM" id="SSF53822">
    <property type="entry name" value="Periplasmic binding protein-like I"/>
    <property type="match status" value="1"/>
</dbReference>
<keyword evidence="6" id="KW-1185">Reference proteome</keyword>
<dbReference type="Pfam" id="PF13377">
    <property type="entry name" value="Peripla_BP_3"/>
    <property type="match status" value="1"/>
</dbReference>
<dbReference type="EMBL" id="JBHSPA010000094">
    <property type="protein sequence ID" value="MFC5833548.1"/>
    <property type="molecule type" value="Genomic_DNA"/>
</dbReference>
<dbReference type="InterPro" id="IPR028082">
    <property type="entry name" value="Peripla_BP_I"/>
</dbReference>
<evidence type="ECO:0000256" key="3">
    <source>
        <dbReference type="ARBA" id="ARBA00023163"/>
    </source>
</evidence>
<feature type="domain" description="Transcriptional regulator LacI/GalR-like sensor" evidence="4">
    <location>
        <begin position="117"/>
        <end position="261"/>
    </location>
</feature>
<dbReference type="RefSeq" id="WP_379522974.1">
    <property type="nucleotide sequence ID" value="NZ_JBHSPA010000094.1"/>
</dbReference>
<keyword evidence="2" id="KW-0238">DNA-binding</keyword>
<accession>A0ABW1D6Q1</accession>
<organism evidence="5 6">
    <name type="scientific">Nonomuraea insulae</name>
    <dbReference type="NCBI Taxonomy" id="1616787"/>
    <lineage>
        <taxon>Bacteria</taxon>
        <taxon>Bacillati</taxon>
        <taxon>Actinomycetota</taxon>
        <taxon>Actinomycetes</taxon>
        <taxon>Streptosporangiales</taxon>
        <taxon>Streptosporangiaceae</taxon>
        <taxon>Nonomuraea</taxon>
    </lineage>
</organism>
<evidence type="ECO:0000313" key="5">
    <source>
        <dbReference type="EMBL" id="MFC5833548.1"/>
    </source>
</evidence>
<sequence length="267" mass="28829">MARTLKQQVSTLIGVLVTDLRNPFYAELAAGIEREARQNGYAMMLVDACNSAEVENNAALEFVGRRVSGVILTPSSAAVSVYLKERAIPVVEIDRQFAAGSADGVIVGNRMCAREATDHLIMLGHRRIALFIDDSAWTTGSERRHGYRDALAVRGIAFDPDLVLQAAWDVGTSYSRALNMLRRDNRPSAVLACNNVLAEGVWRAVTELGLRVPGDLSLVAFDDVPWMSLVTPGVSTVVQDATRLGAVAVGRLLHRLTGADPESVTTV</sequence>
<dbReference type="PANTHER" id="PTHR30146:SF109">
    <property type="entry name" value="HTH-TYPE TRANSCRIPTIONAL REGULATOR GALS"/>
    <property type="match status" value="1"/>
</dbReference>
<gene>
    <name evidence="5" type="ORF">ACFPZ3_57725</name>
</gene>
<dbReference type="PANTHER" id="PTHR30146">
    <property type="entry name" value="LACI-RELATED TRANSCRIPTIONAL REPRESSOR"/>
    <property type="match status" value="1"/>
</dbReference>
<reference evidence="6" key="1">
    <citation type="journal article" date="2019" name="Int. J. Syst. Evol. Microbiol.">
        <title>The Global Catalogue of Microorganisms (GCM) 10K type strain sequencing project: providing services to taxonomists for standard genome sequencing and annotation.</title>
        <authorList>
            <consortium name="The Broad Institute Genomics Platform"/>
            <consortium name="The Broad Institute Genome Sequencing Center for Infectious Disease"/>
            <person name="Wu L."/>
            <person name="Ma J."/>
        </authorList>
    </citation>
    <scope>NUCLEOTIDE SEQUENCE [LARGE SCALE GENOMIC DNA]</scope>
    <source>
        <strain evidence="6">CCUG 53903</strain>
    </source>
</reference>
<keyword evidence="1" id="KW-0805">Transcription regulation</keyword>
<dbReference type="CDD" id="cd06267">
    <property type="entry name" value="PBP1_LacI_sugar_binding-like"/>
    <property type="match status" value="1"/>
</dbReference>
<dbReference type="Gene3D" id="3.40.50.2300">
    <property type="match status" value="2"/>
</dbReference>
<proteinExistence type="predicted"/>
<evidence type="ECO:0000313" key="6">
    <source>
        <dbReference type="Proteomes" id="UP001596058"/>
    </source>
</evidence>
<protein>
    <submittedName>
        <fullName evidence="5">Substrate-binding domain-containing protein</fullName>
    </submittedName>
</protein>
<evidence type="ECO:0000256" key="1">
    <source>
        <dbReference type="ARBA" id="ARBA00023015"/>
    </source>
</evidence>
<dbReference type="InterPro" id="IPR046335">
    <property type="entry name" value="LacI/GalR-like_sensor"/>
</dbReference>
<keyword evidence="3" id="KW-0804">Transcription</keyword>
<dbReference type="Proteomes" id="UP001596058">
    <property type="component" value="Unassembled WGS sequence"/>
</dbReference>
<evidence type="ECO:0000256" key="2">
    <source>
        <dbReference type="ARBA" id="ARBA00023125"/>
    </source>
</evidence>
<name>A0ABW1D6Q1_9ACTN</name>